<feature type="transmembrane region" description="Helical" evidence="1">
    <location>
        <begin position="12"/>
        <end position="34"/>
    </location>
</feature>
<keyword evidence="1" id="KW-1133">Transmembrane helix</keyword>
<keyword evidence="1" id="KW-0472">Membrane</keyword>
<keyword evidence="1" id="KW-0812">Transmembrane</keyword>
<evidence type="ECO:0000256" key="1">
    <source>
        <dbReference type="SAM" id="Phobius"/>
    </source>
</evidence>
<dbReference type="KEGG" id="jcu:105633094"/>
<dbReference type="EMBL" id="KK914353">
    <property type="protein sequence ID" value="KDP39278.1"/>
    <property type="molecule type" value="Genomic_DNA"/>
</dbReference>
<organism evidence="2 3">
    <name type="scientific">Jatropha curcas</name>
    <name type="common">Barbados nut</name>
    <dbReference type="NCBI Taxonomy" id="180498"/>
    <lineage>
        <taxon>Eukaryota</taxon>
        <taxon>Viridiplantae</taxon>
        <taxon>Streptophyta</taxon>
        <taxon>Embryophyta</taxon>
        <taxon>Tracheophyta</taxon>
        <taxon>Spermatophyta</taxon>
        <taxon>Magnoliopsida</taxon>
        <taxon>eudicotyledons</taxon>
        <taxon>Gunneridae</taxon>
        <taxon>Pentapetalae</taxon>
        <taxon>rosids</taxon>
        <taxon>fabids</taxon>
        <taxon>Malpighiales</taxon>
        <taxon>Euphorbiaceae</taxon>
        <taxon>Crotonoideae</taxon>
        <taxon>Jatropheae</taxon>
        <taxon>Jatropha</taxon>
    </lineage>
</organism>
<protein>
    <recommendedName>
        <fullName evidence="4">Transmembrane protein</fullName>
    </recommendedName>
</protein>
<evidence type="ECO:0008006" key="4">
    <source>
        <dbReference type="Google" id="ProtNLM"/>
    </source>
</evidence>
<dbReference type="Proteomes" id="UP000027138">
    <property type="component" value="Unassembled WGS sequence"/>
</dbReference>
<keyword evidence="3" id="KW-1185">Reference proteome</keyword>
<proteinExistence type="predicted"/>
<dbReference type="OrthoDB" id="784738at2759"/>
<accession>A0A067KWE6</accession>
<name>A0A067KWE6_JATCU</name>
<evidence type="ECO:0000313" key="2">
    <source>
        <dbReference type="EMBL" id="KDP39278.1"/>
    </source>
</evidence>
<gene>
    <name evidence="2" type="ORF">JCGZ_01035</name>
</gene>
<dbReference type="AlphaFoldDB" id="A0A067KWE6"/>
<dbReference type="PANTHER" id="PTHR35708:SF4">
    <property type="entry name" value="TRANSMEMBRANE PROTEIN"/>
    <property type="match status" value="1"/>
</dbReference>
<sequence>MGKTGESRIFSSLHCIFKLSFLCFAVFVLSLIFFCFKTFGLSPFLVTISILFVSTIFIVTFLKKKGITIENIEKPNQDEGSICSPKSILVKEVEQKLNQELEIVTLCNSAQESEVSDIHDYQVESTDFPSASESGDDLSESENFELNWMSFNNASKNVAISEILGSSSEDDEDEDDNLIEISFPDSNSVELNEESEEKLQTYMSENVFNQEGLLELLADINEVTEEENLIEIDLSMGSIKG</sequence>
<reference evidence="2 3" key="1">
    <citation type="journal article" date="2014" name="PLoS ONE">
        <title>Global Analysis of Gene Expression Profiles in Physic Nut (Jatropha curcas L.) Seedlings Exposed to Salt Stress.</title>
        <authorList>
            <person name="Zhang L."/>
            <person name="Zhang C."/>
            <person name="Wu P."/>
            <person name="Chen Y."/>
            <person name="Li M."/>
            <person name="Jiang H."/>
            <person name="Wu G."/>
        </authorList>
    </citation>
    <scope>NUCLEOTIDE SEQUENCE [LARGE SCALE GENOMIC DNA]</scope>
    <source>
        <strain evidence="3">cv. GZQX0401</strain>
        <tissue evidence="2">Young leaves</tissue>
    </source>
</reference>
<dbReference type="PANTHER" id="PTHR35708">
    <property type="entry name" value="GB|AAD25831.1"/>
    <property type="match status" value="1"/>
</dbReference>
<feature type="transmembrane region" description="Helical" evidence="1">
    <location>
        <begin position="40"/>
        <end position="62"/>
    </location>
</feature>
<evidence type="ECO:0000313" key="3">
    <source>
        <dbReference type="Proteomes" id="UP000027138"/>
    </source>
</evidence>